<reference evidence="2 3" key="1">
    <citation type="submission" date="2014-05" db="EMBL/GenBank/DDBJ databases">
        <title>De novo Genome Sequence of Spirocheata sp.</title>
        <authorList>
            <person name="Shivani Y."/>
            <person name="Subhash Y."/>
            <person name="Tushar L."/>
            <person name="Sasikala C."/>
            <person name="Ramana C.V."/>
        </authorList>
    </citation>
    <scope>NUCLEOTIDE SEQUENCE [LARGE SCALE GENOMIC DNA]</scope>
    <source>
        <strain evidence="2 3">JC230</strain>
    </source>
</reference>
<evidence type="ECO:0000313" key="2">
    <source>
        <dbReference type="EMBL" id="KGE73802.1"/>
    </source>
</evidence>
<comment type="caution">
    <text evidence="2">The sequence shown here is derived from an EMBL/GenBank/DDBJ whole genome shotgun (WGS) entry which is preliminary data.</text>
</comment>
<keyword evidence="1" id="KW-1133">Transmembrane helix</keyword>
<accession>A0A098R500</accession>
<organism evidence="2 3">
    <name type="scientific">Spirochaeta lutea</name>
    <dbReference type="NCBI Taxonomy" id="1480694"/>
    <lineage>
        <taxon>Bacteria</taxon>
        <taxon>Pseudomonadati</taxon>
        <taxon>Spirochaetota</taxon>
        <taxon>Spirochaetia</taxon>
        <taxon>Spirochaetales</taxon>
        <taxon>Spirochaetaceae</taxon>
        <taxon>Spirochaeta</taxon>
    </lineage>
</organism>
<dbReference type="RefSeq" id="WP_037544803.1">
    <property type="nucleotide sequence ID" value="NZ_JNUP01000003.1"/>
</dbReference>
<evidence type="ECO:0008006" key="4">
    <source>
        <dbReference type="Google" id="ProtNLM"/>
    </source>
</evidence>
<protein>
    <recommendedName>
        <fullName evidence="4">DUF2232 domain-containing protein</fullName>
    </recommendedName>
</protein>
<evidence type="ECO:0000313" key="3">
    <source>
        <dbReference type="Proteomes" id="UP000029692"/>
    </source>
</evidence>
<dbReference type="AlphaFoldDB" id="A0A098R500"/>
<name>A0A098R500_9SPIO</name>
<sequence>MANQHGQNFWHSLGQQPWLHVLGMGMASVLLYSVGFTMGIFLIPLQLVHERWGLGNLLYGAGLVLVSLFLLLEYDLARSIDADTTASLMRLTMLMPAAMVGGLVLLNSTRRKLHWTVSLGVLQVAGAVILAPLMVRFLREGPFLEFIGLLVEGLFETGGGGQGTEDLIRFLGNAMVRTYALGNTVMVLGGFFLGRLVSSRDYRKSWGIGFSRYQVNRVWLWIFIVSGFLGLIDLRFNPGLVFGLVVWTILSCAGFIYGVQGLAILWAWLINRRGGLAPKGGLAVLVLVGMIIPGVNLVISLGLPLLGLSETWITYTFRVKERKAHEGNFK</sequence>
<feature type="transmembrane region" description="Helical" evidence="1">
    <location>
        <begin position="282"/>
        <end position="306"/>
    </location>
</feature>
<gene>
    <name evidence="2" type="ORF">DC28_00850</name>
</gene>
<dbReference type="STRING" id="1480694.DC28_00850"/>
<proteinExistence type="predicted"/>
<keyword evidence="3" id="KW-1185">Reference proteome</keyword>
<dbReference type="Proteomes" id="UP000029692">
    <property type="component" value="Unassembled WGS sequence"/>
</dbReference>
<keyword evidence="1" id="KW-0472">Membrane</keyword>
<feature type="transmembrane region" description="Helical" evidence="1">
    <location>
        <begin position="218"/>
        <end position="236"/>
    </location>
</feature>
<dbReference type="EMBL" id="JNUP01000003">
    <property type="protein sequence ID" value="KGE73802.1"/>
    <property type="molecule type" value="Genomic_DNA"/>
</dbReference>
<feature type="transmembrane region" description="Helical" evidence="1">
    <location>
        <begin position="18"/>
        <end position="45"/>
    </location>
</feature>
<feature type="transmembrane region" description="Helical" evidence="1">
    <location>
        <begin position="57"/>
        <end position="76"/>
    </location>
</feature>
<feature type="transmembrane region" description="Helical" evidence="1">
    <location>
        <begin position="242"/>
        <end position="270"/>
    </location>
</feature>
<feature type="transmembrane region" description="Helical" evidence="1">
    <location>
        <begin position="88"/>
        <end position="106"/>
    </location>
</feature>
<feature type="transmembrane region" description="Helical" evidence="1">
    <location>
        <begin position="113"/>
        <end position="135"/>
    </location>
</feature>
<feature type="transmembrane region" description="Helical" evidence="1">
    <location>
        <begin position="179"/>
        <end position="197"/>
    </location>
</feature>
<evidence type="ECO:0000256" key="1">
    <source>
        <dbReference type="SAM" id="Phobius"/>
    </source>
</evidence>
<keyword evidence="1" id="KW-0812">Transmembrane</keyword>